<reference evidence="1 2" key="1">
    <citation type="submission" date="2018-03" db="EMBL/GenBank/DDBJ databases">
        <title>Genomic Encyclopedia of Archaeal and Bacterial Type Strains, Phase II (KMG-II): from individual species to whole genera.</title>
        <authorList>
            <person name="Goeker M."/>
        </authorList>
    </citation>
    <scope>NUCLEOTIDE SEQUENCE [LARGE SCALE GENOMIC DNA]</scope>
    <source>
        <strain evidence="1 2">DSM 28057</strain>
    </source>
</reference>
<dbReference type="AlphaFoldDB" id="A0A2P8DPZ3"/>
<organism evidence="1 2">
    <name type="scientific">Cecembia rubra</name>
    <dbReference type="NCBI Taxonomy" id="1485585"/>
    <lineage>
        <taxon>Bacteria</taxon>
        <taxon>Pseudomonadati</taxon>
        <taxon>Bacteroidota</taxon>
        <taxon>Cytophagia</taxon>
        <taxon>Cytophagales</taxon>
        <taxon>Cyclobacteriaceae</taxon>
        <taxon>Cecembia</taxon>
    </lineage>
</organism>
<dbReference type="RefSeq" id="WP_106568955.1">
    <property type="nucleotide sequence ID" value="NZ_PYGF01000017.1"/>
</dbReference>
<keyword evidence="2" id="KW-1185">Reference proteome</keyword>
<sequence length="120" mass="13504">MEIGKIKGLLAGALGFWMSILAITLPPISNDYNDKLAQTTFQSDELAPSDWSSHFYLSLDGLDKPTFPTKAYWTADAVLSGAWYALHALSESLNTCHKNQQSVELAFSIREMKFPTHFFW</sequence>
<accession>A0A2P8DPZ3</accession>
<evidence type="ECO:0000313" key="2">
    <source>
        <dbReference type="Proteomes" id="UP000240708"/>
    </source>
</evidence>
<protein>
    <submittedName>
        <fullName evidence="1">Uncharacterized protein</fullName>
    </submittedName>
</protein>
<dbReference type="EMBL" id="PYGF01000017">
    <property type="protein sequence ID" value="PSK99271.1"/>
    <property type="molecule type" value="Genomic_DNA"/>
</dbReference>
<gene>
    <name evidence="1" type="ORF">CLV48_11757</name>
</gene>
<comment type="caution">
    <text evidence="1">The sequence shown here is derived from an EMBL/GenBank/DDBJ whole genome shotgun (WGS) entry which is preliminary data.</text>
</comment>
<dbReference type="OrthoDB" id="839026at2"/>
<name>A0A2P8DPZ3_9BACT</name>
<evidence type="ECO:0000313" key="1">
    <source>
        <dbReference type="EMBL" id="PSK99271.1"/>
    </source>
</evidence>
<dbReference type="Proteomes" id="UP000240708">
    <property type="component" value="Unassembled WGS sequence"/>
</dbReference>
<proteinExistence type="predicted"/>